<dbReference type="AlphaFoldDB" id="A0A8H3BZ73"/>
<accession>A0A8H3BZ73</accession>
<evidence type="ECO:0000313" key="2">
    <source>
        <dbReference type="Proteomes" id="UP000663850"/>
    </source>
</evidence>
<gene>
    <name evidence="1" type="ORF">RDB_LOCUS58098</name>
</gene>
<comment type="caution">
    <text evidence="1">The sequence shown here is derived from an EMBL/GenBank/DDBJ whole genome shotgun (WGS) entry which is preliminary data.</text>
</comment>
<organism evidence="1 2">
    <name type="scientific">Rhizoctonia solani</name>
    <dbReference type="NCBI Taxonomy" id="456999"/>
    <lineage>
        <taxon>Eukaryota</taxon>
        <taxon>Fungi</taxon>
        <taxon>Dikarya</taxon>
        <taxon>Basidiomycota</taxon>
        <taxon>Agaricomycotina</taxon>
        <taxon>Agaricomycetes</taxon>
        <taxon>Cantharellales</taxon>
        <taxon>Ceratobasidiaceae</taxon>
        <taxon>Rhizoctonia</taxon>
    </lineage>
</organism>
<sequence length="476" mass="51681">MLMNNTTVEISVTLILDNSISTPKRGASKAPGRRTSVFWTRMDNTMTRKHFASLALESLGTKPLGSGTIPPFTYYHKGRAVKNAVSVTSEGTFTGLIKTINSKPLNAVTIEFLDSNVGVSETTGGSVIGGHSGPGLATHIGIPRAGTLSSLDVDRAKLVGLLEAKWLCKKSGHRVCYVDEDEGIHAPLANTHLSTWADFLHDHHATITKPPTSLKMFDFKAHKAEIDARDARNSPKTLTTAESTLEAIPPAARPFFELLASAAATVTGASAAPLTAPNKAMAVPTEDDKPILDFLIYAKANYQVNPVAFQEGFVRDRIGPDVMEDLDIPDLVEYGVRRGDIYRLKRAARAWEEEACANKARRIEAPEELVAKAPEFTIAFDDCPSPPPPGYVRSEAERLGKPRRGKKGNFCWQQNYPGEEGGYTFWADLPSPTLPPNDGGLAPMGTVQLRVASGTYIDVVRAPRPEIVSEEFDDDE</sequence>
<proteinExistence type="predicted"/>
<reference evidence="1" key="1">
    <citation type="submission" date="2021-01" db="EMBL/GenBank/DDBJ databases">
        <authorList>
            <person name="Kaushik A."/>
        </authorList>
    </citation>
    <scope>NUCLEOTIDE SEQUENCE</scope>
    <source>
        <strain evidence="1">Type strain: AG8-Rh-89/</strain>
    </source>
</reference>
<name>A0A8H3BZ73_9AGAM</name>
<dbReference type="Proteomes" id="UP000663850">
    <property type="component" value="Unassembled WGS sequence"/>
</dbReference>
<dbReference type="EMBL" id="CAJMWZ010003053">
    <property type="protein sequence ID" value="CAE6467879.1"/>
    <property type="molecule type" value="Genomic_DNA"/>
</dbReference>
<protein>
    <submittedName>
        <fullName evidence="1">Uncharacterized protein</fullName>
    </submittedName>
</protein>
<evidence type="ECO:0000313" key="1">
    <source>
        <dbReference type="EMBL" id="CAE6467879.1"/>
    </source>
</evidence>